<evidence type="ECO:0000313" key="5">
    <source>
        <dbReference type="EMBL" id="MBB3972804.1"/>
    </source>
</evidence>
<dbReference type="PANTHER" id="PTHR45674:SF4">
    <property type="entry name" value="DNA LIGASE 1"/>
    <property type="match status" value="1"/>
</dbReference>
<dbReference type="PANTHER" id="PTHR45674">
    <property type="entry name" value="DNA LIGASE 1/3 FAMILY MEMBER"/>
    <property type="match status" value="1"/>
</dbReference>
<name>A0A7W6CYW6_9HYPH</name>
<keyword evidence="2 5" id="KW-0436">Ligase</keyword>
<dbReference type="GO" id="GO:0005524">
    <property type="term" value="F:ATP binding"/>
    <property type="evidence" value="ECO:0007669"/>
    <property type="project" value="InterPro"/>
</dbReference>
<dbReference type="PROSITE" id="PS50160">
    <property type="entry name" value="DNA_LIGASE_A3"/>
    <property type="match status" value="1"/>
</dbReference>
<dbReference type="AlphaFoldDB" id="A0A7W6CYW6"/>
<comment type="catalytic activity">
    <reaction evidence="3">
        <text>ATP + (deoxyribonucleotide)n-3'-hydroxyl + 5'-phospho-(deoxyribonucleotide)m = (deoxyribonucleotide)n+m + AMP + diphosphate.</text>
        <dbReference type="EC" id="6.5.1.1"/>
    </reaction>
</comment>
<protein>
    <submittedName>
        <fullName evidence="5">Bifunctional non-homologous end joining protein LigD</fullName>
        <ecNumber evidence="5">6.5.1.1</ecNumber>
    </submittedName>
</protein>
<dbReference type="GO" id="GO:0006310">
    <property type="term" value="P:DNA recombination"/>
    <property type="evidence" value="ECO:0007669"/>
    <property type="project" value="InterPro"/>
</dbReference>
<reference evidence="5 6" key="1">
    <citation type="submission" date="2020-08" db="EMBL/GenBank/DDBJ databases">
        <title>Genomic Encyclopedia of Type Strains, Phase IV (KMG-IV): sequencing the most valuable type-strain genomes for metagenomic binning, comparative biology and taxonomic classification.</title>
        <authorList>
            <person name="Goeker M."/>
        </authorList>
    </citation>
    <scope>NUCLEOTIDE SEQUENCE [LARGE SCALE GENOMIC DNA]</scope>
    <source>
        <strain evidence="5 6">DSM 25481</strain>
    </source>
</reference>
<dbReference type="InterPro" id="IPR012340">
    <property type="entry name" value="NA-bd_OB-fold"/>
</dbReference>
<comment type="caution">
    <text evidence="5">The sequence shown here is derived from an EMBL/GenBank/DDBJ whole genome shotgun (WGS) entry which is preliminary data.</text>
</comment>
<feature type="domain" description="ATP-dependent DNA ligase family profile" evidence="4">
    <location>
        <begin position="137"/>
        <end position="228"/>
    </location>
</feature>
<dbReference type="GO" id="GO:0006281">
    <property type="term" value="P:DNA repair"/>
    <property type="evidence" value="ECO:0007669"/>
    <property type="project" value="InterPro"/>
</dbReference>
<dbReference type="RefSeq" id="WP_183394685.1">
    <property type="nucleotide sequence ID" value="NZ_JACIDR010000002.1"/>
</dbReference>
<sequence length="315" mass="34945">MAKPPRPPRHRPIKRAARPQTEAVVSRPLIVRRDPRQAELFRTEFILPCKPTLRLKAPSDRRWQFEIKHDGYRAQCHVNGGQIRIFTKNGFDWAARMPAIVASLEQLPVSSAVIDGEAVMEGQDGITDFFALHAALANKSAPRAFLYAFDLLHLNGDDLRDLPLDERRLLLEDILNHQPPALRFSEHVLGDGPAVYRAAWELGLEGIVAKVREAPYRSGPSTTWLKIKCTQTGTFVVTGYDPDGRSGVRSLELAEQKGKDLIPAGSVGSGLTMALSRQLRCRLHAGMRVAVEVEFRGRTPSGGLRHPALKGAPEH</sequence>
<dbReference type="Gene3D" id="3.30.1490.70">
    <property type="match status" value="1"/>
</dbReference>
<evidence type="ECO:0000259" key="4">
    <source>
        <dbReference type="PROSITE" id="PS50160"/>
    </source>
</evidence>
<dbReference type="CDD" id="cd07906">
    <property type="entry name" value="Adenylation_DNA_ligase_LigD_LigC"/>
    <property type="match status" value="1"/>
</dbReference>
<gene>
    <name evidence="5" type="ORF">GGR24_001461</name>
</gene>
<evidence type="ECO:0000256" key="2">
    <source>
        <dbReference type="ARBA" id="ARBA00022598"/>
    </source>
</evidence>
<dbReference type="Gene3D" id="3.30.470.30">
    <property type="entry name" value="DNA ligase/mRNA capping enzyme"/>
    <property type="match status" value="1"/>
</dbReference>
<dbReference type="InterPro" id="IPR012310">
    <property type="entry name" value="DNA_ligase_ATP-dep_cent"/>
</dbReference>
<comment type="similarity">
    <text evidence="1">Belongs to the ATP-dependent DNA ligase family.</text>
</comment>
<dbReference type="EMBL" id="JACIDR010000002">
    <property type="protein sequence ID" value="MBB3972804.1"/>
    <property type="molecule type" value="Genomic_DNA"/>
</dbReference>
<evidence type="ECO:0000256" key="3">
    <source>
        <dbReference type="ARBA" id="ARBA00034003"/>
    </source>
</evidence>
<dbReference type="SUPFAM" id="SSF56091">
    <property type="entry name" value="DNA ligase/mRNA capping enzyme, catalytic domain"/>
    <property type="match status" value="1"/>
</dbReference>
<dbReference type="InterPro" id="IPR050191">
    <property type="entry name" value="ATP-dep_DNA_ligase"/>
</dbReference>
<dbReference type="SUPFAM" id="SSF50249">
    <property type="entry name" value="Nucleic acid-binding proteins"/>
    <property type="match status" value="1"/>
</dbReference>
<proteinExistence type="inferred from homology"/>
<dbReference type="Proteomes" id="UP000528964">
    <property type="component" value="Unassembled WGS sequence"/>
</dbReference>
<organism evidence="5 6">
    <name type="scientific">Hansschlegelia beijingensis</name>
    <dbReference type="NCBI Taxonomy" id="1133344"/>
    <lineage>
        <taxon>Bacteria</taxon>
        <taxon>Pseudomonadati</taxon>
        <taxon>Pseudomonadota</taxon>
        <taxon>Alphaproteobacteria</taxon>
        <taxon>Hyphomicrobiales</taxon>
        <taxon>Methylopilaceae</taxon>
        <taxon>Hansschlegelia</taxon>
    </lineage>
</organism>
<accession>A0A7W6CYW6</accession>
<keyword evidence="6" id="KW-1185">Reference proteome</keyword>
<dbReference type="EC" id="6.5.1.1" evidence="5"/>
<dbReference type="Pfam" id="PF01068">
    <property type="entry name" value="DNA_ligase_A_M"/>
    <property type="match status" value="1"/>
</dbReference>
<dbReference type="GO" id="GO:0003910">
    <property type="term" value="F:DNA ligase (ATP) activity"/>
    <property type="evidence" value="ECO:0007669"/>
    <property type="project" value="UniProtKB-EC"/>
</dbReference>
<evidence type="ECO:0000313" key="6">
    <source>
        <dbReference type="Proteomes" id="UP000528964"/>
    </source>
</evidence>
<evidence type="ECO:0000256" key="1">
    <source>
        <dbReference type="ARBA" id="ARBA00007572"/>
    </source>
</evidence>